<dbReference type="Gene3D" id="3.40.50.720">
    <property type="entry name" value="NAD(P)-binding Rossmann-like Domain"/>
    <property type="match status" value="1"/>
</dbReference>
<dbReference type="SUPFAM" id="SSF48179">
    <property type="entry name" value="6-phosphogluconate dehydrogenase C-terminal domain-like"/>
    <property type="match status" value="1"/>
</dbReference>
<evidence type="ECO:0000313" key="4">
    <source>
        <dbReference type="EMBL" id="CAB4817794.1"/>
    </source>
</evidence>
<evidence type="ECO:0000259" key="1">
    <source>
        <dbReference type="Pfam" id="PF10728"/>
    </source>
</evidence>
<dbReference type="InterPro" id="IPR037108">
    <property type="entry name" value="TM1727-like_C_sf"/>
</dbReference>
<dbReference type="Pfam" id="PF10728">
    <property type="entry name" value="DUF2520"/>
    <property type="match status" value="1"/>
</dbReference>
<evidence type="ECO:0000313" key="2">
    <source>
        <dbReference type="EMBL" id="CAB4364916.1"/>
    </source>
</evidence>
<protein>
    <submittedName>
        <fullName evidence="3">Unannotated protein</fullName>
    </submittedName>
</protein>
<dbReference type="InterPro" id="IPR008927">
    <property type="entry name" value="6-PGluconate_DH-like_C_sf"/>
</dbReference>
<dbReference type="EMBL" id="CAFBMT010000013">
    <property type="protein sequence ID" value="CAB4941443.1"/>
    <property type="molecule type" value="Genomic_DNA"/>
</dbReference>
<dbReference type="PANTHER" id="PTHR40459:SF1">
    <property type="entry name" value="CONSERVED HYPOTHETICAL ALANINE AND LEUCINE RICH PROTEIN"/>
    <property type="match status" value="1"/>
</dbReference>
<feature type="domain" description="DUF2520" evidence="1">
    <location>
        <begin position="112"/>
        <end position="234"/>
    </location>
</feature>
<name>A0A6J6T2Y7_9ZZZZ</name>
<sequence>MDRNTAERLHPGGRLAVVGAGRMGHALVAELAGADGPFGRGFDGSGYDAVLLAVPDSAIAEAAAQITPGPLVGHCAGALGLAVLAPHEAFGLHPLMTVTRAGAVFRGAGAAVAGSTPRALALANRLATELGMHAVEISDADRPAYHAAASIASNFLVTLEDAAERLLATTGADRRILVPLVRASMENWATLGGPTAITGPIARGDEITVARQRAAVAERTPELLALFDALCERTRAMVEVRSPDSGTRSPTP</sequence>
<reference evidence="3" key="1">
    <citation type="submission" date="2020-05" db="EMBL/GenBank/DDBJ databases">
        <authorList>
            <person name="Chiriac C."/>
            <person name="Salcher M."/>
            <person name="Ghai R."/>
            <person name="Kavagutti S V."/>
        </authorList>
    </citation>
    <scope>NUCLEOTIDE SEQUENCE</scope>
</reference>
<dbReference type="EMBL" id="CAFBOL010000073">
    <property type="protein sequence ID" value="CAB5002596.1"/>
    <property type="molecule type" value="Genomic_DNA"/>
</dbReference>
<gene>
    <name evidence="3" type="ORF">UFOPK2656_02936</name>
    <name evidence="4" type="ORF">UFOPK3099_01203</name>
    <name evidence="5" type="ORF">UFOPK3267_00480</name>
    <name evidence="6" type="ORF">UFOPK3651_02194</name>
    <name evidence="7" type="ORF">UFOPK3931_02254</name>
    <name evidence="2" type="ORF">UFOPK4189_02673</name>
</gene>
<evidence type="ECO:0000313" key="3">
    <source>
        <dbReference type="EMBL" id="CAB4741511.1"/>
    </source>
</evidence>
<dbReference type="EMBL" id="CAESGF010000020">
    <property type="protein sequence ID" value="CAB4364916.1"/>
    <property type="molecule type" value="Genomic_DNA"/>
</dbReference>
<dbReference type="AlphaFoldDB" id="A0A6J6T2Y7"/>
<dbReference type="EMBL" id="CAFBIY010000016">
    <property type="protein sequence ID" value="CAB4847424.1"/>
    <property type="molecule type" value="Genomic_DNA"/>
</dbReference>
<dbReference type="SUPFAM" id="SSF51735">
    <property type="entry name" value="NAD(P)-binding Rossmann-fold domains"/>
    <property type="match status" value="1"/>
</dbReference>
<evidence type="ECO:0000313" key="7">
    <source>
        <dbReference type="EMBL" id="CAB5002596.1"/>
    </source>
</evidence>
<dbReference type="Gene3D" id="1.10.1040.20">
    <property type="entry name" value="ProC-like, C-terminal domain"/>
    <property type="match status" value="1"/>
</dbReference>
<organism evidence="3">
    <name type="scientific">freshwater metagenome</name>
    <dbReference type="NCBI Taxonomy" id="449393"/>
    <lineage>
        <taxon>unclassified sequences</taxon>
        <taxon>metagenomes</taxon>
        <taxon>ecological metagenomes</taxon>
    </lineage>
</organism>
<dbReference type="EMBL" id="CAFAAV010000078">
    <property type="protein sequence ID" value="CAB4817794.1"/>
    <property type="molecule type" value="Genomic_DNA"/>
</dbReference>
<proteinExistence type="predicted"/>
<dbReference type="InterPro" id="IPR036291">
    <property type="entry name" value="NAD(P)-bd_dom_sf"/>
</dbReference>
<dbReference type="EMBL" id="CAEZYF010000026">
    <property type="protein sequence ID" value="CAB4741511.1"/>
    <property type="molecule type" value="Genomic_DNA"/>
</dbReference>
<evidence type="ECO:0000313" key="5">
    <source>
        <dbReference type="EMBL" id="CAB4847424.1"/>
    </source>
</evidence>
<dbReference type="PANTHER" id="PTHR40459">
    <property type="entry name" value="CONSERVED HYPOTHETICAL ALANINE AND LEUCINE RICH PROTEIN"/>
    <property type="match status" value="1"/>
</dbReference>
<accession>A0A6J6T2Y7</accession>
<evidence type="ECO:0000313" key="6">
    <source>
        <dbReference type="EMBL" id="CAB4941443.1"/>
    </source>
</evidence>
<dbReference type="InterPro" id="IPR018931">
    <property type="entry name" value="DUF2520"/>
</dbReference>